<evidence type="ECO:0000313" key="5">
    <source>
        <dbReference type="Proteomes" id="UP000825002"/>
    </source>
</evidence>
<feature type="compositionally biased region" description="Polar residues" evidence="2">
    <location>
        <begin position="424"/>
        <end position="438"/>
    </location>
</feature>
<accession>A0ABQ7SC40</accession>
<evidence type="ECO:0000256" key="1">
    <source>
        <dbReference type="ARBA" id="ARBA00008011"/>
    </source>
</evidence>
<reference evidence="4 5" key="1">
    <citation type="submission" date="2020-10" db="EMBL/GenBank/DDBJ databases">
        <authorList>
            <person name="Klimov P.B."/>
            <person name="Dyachkov S.M."/>
            <person name="Chetverikov P.E."/>
        </authorList>
    </citation>
    <scope>NUCLEOTIDE SEQUENCE [LARGE SCALE GENOMIC DNA]</scope>
    <source>
        <strain evidence="4">BMOC 18-1129-001#AD2665</strain>
        <tissue evidence="4">Entire mites</tissue>
    </source>
</reference>
<dbReference type="Gene3D" id="1.20.58.150">
    <property type="entry name" value="ANTH domain"/>
    <property type="match status" value="1"/>
</dbReference>
<dbReference type="InterPro" id="IPR013809">
    <property type="entry name" value="ENTH"/>
</dbReference>
<name>A0ABQ7SC40_9ACAR</name>
<evidence type="ECO:0000313" key="4">
    <source>
        <dbReference type="EMBL" id="KAG9510994.1"/>
    </source>
</evidence>
<gene>
    <name evidence="4" type="primary">lap</name>
    <name evidence="4" type="ORF">GZH46_00455</name>
</gene>
<dbReference type="SMART" id="SM00273">
    <property type="entry name" value="ENTH"/>
    <property type="match status" value="1"/>
</dbReference>
<feature type="compositionally biased region" description="Basic and acidic residues" evidence="2">
    <location>
        <begin position="464"/>
        <end position="487"/>
    </location>
</feature>
<comment type="caution">
    <text evidence="4">The sequence shown here is derived from an EMBL/GenBank/DDBJ whole genome shotgun (WGS) entry which is preliminary data.</text>
</comment>
<evidence type="ECO:0000259" key="3">
    <source>
        <dbReference type="PROSITE" id="PS50942"/>
    </source>
</evidence>
<evidence type="ECO:0000256" key="2">
    <source>
        <dbReference type="SAM" id="MobiDB-lite"/>
    </source>
</evidence>
<sequence length="589" mass="65052">MTTTGQTITDRLNAGWYALAGQGLARVVCKATTEEVLGPKKKHLSYLVACTEEPNVSIPQLANLIIERTHNTSWVVVFKALISVHHLMIFGNERFTQYLASSNYSFELSGFLDRTAGLGYNMSTFVRKYSKYINQKVLSYRLLAIDLCKIKQGKDGYFSKMHFEELIKTLPTLQSQFDCLLEFECGTNDLTNGVIDSCFHLMFRDLNRLYGGYHDAMINLLERYFKLSRRNCREALAMYKKFLASMEKAADFFKIAETIGIEKVNTHDMKPYTSLLTPLENHLQTLEAKSGKKGAVHVAQDAQLSSGTPKAETAPQKTPSPQKEIPKKEVPKKPENEHPVSAPAAKEPSKEKKVPPVKPEPPRPPRPASPKKNREQSSATKSPANAANPFLADSKVNHANIEENSRKKTTFANTFGDKQEDHGSYSNVDTVQEGQTFDVSHEGARKTKPPRPTSSPLVSPTRNMKLEEKITNDGRKSEDGQSDERSSRPPSRPPPPSSGSSSRTVSPTAGATATNNTGRTKADDDVDDDASPAGDDSQTDEKVCEPVVEEPDDETENNNSNDNITEVDHTDGDTGAGKPNEVTEDARGD</sequence>
<dbReference type="PROSITE" id="PS50942">
    <property type="entry name" value="ENTH"/>
    <property type="match status" value="1"/>
</dbReference>
<dbReference type="InterPro" id="IPR045192">
    <property type="entry name" value="AP180-like"/>
</dbReference>
<dbReference type="Gene3D" id="1.25.40.90">
    <property type="match status" value="1"/>
</dbReference>
<comment type="similarity">
    <text evidence="1">Belongs to the PICALM/SNAP91 family.</text>
</comment>
<protein>
    <submittedName>
        <fullName evidence="4">Phosphatidylinositol-binding clathrin assembly protein LAP</fullName>
    </submittedName>
</protein>
<dbReference type="CDD" id="cd16985">
    <property type="entry name" value="ANTH_N_AP180"/>
    <property type="match status" value="1"/>
</dbReference>
<feature type="compositionally biased region" description="Basic and acidic residues" evidence="2">
    <location>
        <begin position="324"/>
        <end position="338"/>
    </location>
</feature>
<dbReference type="Proteomes" id="UP000825002">
    <property type="component" value="Unassembled WGS sequence"/>
</dbReference>
<dbReference type="PANTHER" id="PTHR22951:SF5">
    <property type="entry name" value="PHOSPHATIDYLINOSITOL-BINDING CLATHRIN ASSEMBLY PROTEIN LAP"/>
    <property type="match status" value="1"/>
</dbReference>
<feature type="compositionally biased region" description="Polar residues" evidence="2">
    <location>
        <begin position="376"/>
        <end position="385"/>
    </location>
</feature>
<dbReference type="EMBL" id="JAIFTH010000044">
    <property type="protein sequence ID" value="KAG9510994.1"/>
    <property type="molecule type" value="Genomic_DNA"/>
</dbReference>
<dbReference type="PANTHER" id="PTHR22951">
    <property type="entry name" value="CLATHRIN ASSEMBLY PROTEIN"/>
    <property type="match status" value="1"/>
</dbReference>
<dbReference type="InterPro" id="IPR011417">
    <property type="entry name" value="ANTH_dom"/>
</dbReference>
<dbReference type="InterPro" id="IPR008942">
    <property type="entry name" value="ENTH_VHS"/>
</dbReference>
<feature type="compositionally biased region" description="Pro residues" evidence="2">
    <location>
        <begin position="356"/>
        <end position="368"/>
    </location>
</feature>
<feature type="compositionally biased region" description="Low complexity" evidence="2">
    <location>
        <begin position="498"/>
        <end position="518"/>
    </location>
</feature>
<dbReference type="SUPFAM" id="SSF89009">
    <property type="entry name" value="GAT-like domain"/>
    <property type="match status" value="1"/>
</dbReference>
<feature type="compositionally biased region" description="Acidic residues" evidence="2">
    <location>
        <begin position="547"/>
        <end position="556"/>
    </location>
</feature>
<dbReference type="InterPro" id="IPR014712">
    <property type="entry name" value="ANTH_dom_sf"/>
</dbReference>
<feature type="region of interest" description="Disordered" evidence="2">
    <location>
        <begin position="290"/>
        <end position="589"/>
    </location>
</feature>
<dbReference type="SUPFAM" id="SSF48464">
    <property type="entry name" value="ENTH/VHS domain"/>
    <property type="match status" value="1"/>
</dbReference>
<organism evidence="4 5">
    <name type="scientific">Fragariocoptes setiger</name>
    <dbReference type="NCBI Taxonomy" id="1670756"/>
    <lineage>
        <taxon>Eukaryota</taxon>
        <taxon>Metazoa</taxon>
        <taxon>Ecdysozoa</taxon>
        <taxon>Arthropoda</taxon>
        <taxon>Chelicerata</taxon>
        <taxon>Arachnida</taxon>
        <taxon>Acari</taxon>
        <taxon>Acariformes</taxon>
        <taxon>Trombidiformes</taxon>
        <taxon>Prostigmata</taxon>
        <taxon>Eupodina</taxon>
        <taxon>Eriophyoidea</taxon>
        <taxon>Phytoptidae</taxon>
        <taxon>Fragariocoptes</taxon>
    </lineage>
</organism>
<feature type="domain" description="ENTH" evidence="3">
    <location>
        <begin position="16"/>
        <end position="147"/>
    </location>
</feature>
<proteinExistence type="inferred from homology"/>
<keyword evidence="5" id="KW-1185">Reference proteome</keyword>
<dbReference type="Pfam" id="PF07651">
    <property type="entry name" value="ANTH"/>
    <property type="match status" value="1"/>
</dbReference>